<evidence type="ECO:0000256" key="2">
    <source>
        <dbReference type="ARBA" id="ARBA00008834"/>
    </source>
</evidence>
<dbReference type="EC" id="3.2.1.15" evidence="3"/>
<evidence type="ECO:0000313" key="16">
    <source>
        <dbReference type="Proteomes" id="UP000541444"/>
    </source>
</evidence>
<gene>
    <name evidence="15" type="ORF">GIB67_032951</name>
</gene>
<keyword evidence="9 13" id="KW-0326">Glycosidase</keyword>
<dbReference type="Proteomes" id="UP000541444">
    <property type="component" value="Unassembled WGS sequence"/>
</dbReference>
<dbReference type="SUPFAM" id="SSF51126">
    <property type="entry name" value="Pectin lyase-like"/>
    <property type="match status" value="1"/>
</dbReference>
<keyword evidence="16" id="KW-1185">Reference proteome</keyword>
<keyword evidence="5" id="KW-0964">Secreted</keyword>
<dbReference type="Pfam" id="PF00295">
    <property type="entry name" value="Glyco_hydro_28"/>
    <property type="match status" value="1"/>
</dbReference>
<comment type="caution">
    <text evidence="15">The sequence shown here is derived from an EMBL/GenBank/DDBJ whole genome shotgun (WGS) entry which is preliminary data.</text>
</comment>
<dbReference type="InterPro" id="IPR011050">
    <property type="entry name" value="Pectin_lyase_fold/virulence"/>
</dbReference>
<comment type="catalytic activity">
    <reaction evidence="11">
        <text>(1,4-alpha-D-galacturonosyl)n+m + H2O = (1,4-alpha-D-galacturonosyl)n + (1,4-alpha-D-galacturonosyl)m.</text>
        <dbReference type="EC" id="3.2.1.15"/>
    </reaction>
</comment>
<accession>A0A7J7MYE4</accession>
<dbReference type="AlphaFoldDB" id="A0A7J7MYE4"/>
<dbReference type="PANTHER" id="PTHR31375">
    <property type="match status" value="1"/>
</dbReference>
<evidence type="ECO:0000256" key="4">
    <source>
        <dbReference type="ARBA" id="ARBA00022512"/>
    </source>
</evidence>
<organism evidence="15 16">
    <name type="scientific">Kingdonia uniflora</name>
    <dbReference type="NCBI Taxonomy" id="39325"/>
    <lineage>
        <taxon>Eukaryota</taxon>
        <taxon>Viridiplantae</taxon>
        <taxon>Streptophyta</taxon>
        <taxon>Embryophyta</taxon>
        <taxon>Tracheophyta</taxon>
        <taxon>Spermatophyta</taxon>
        <taxon>Magnoliopsida</taxon>
        <taxon>Ranunculales</taxon>
        <taxon>Circaeasteraceae</taxon>
        <taxon>Kingdonia</taxon>
    </lineage>
</organism>
<evidence type="ECO:0000256" key="8">
    <source>
        <dbReference type="ARBA" id="ARBA00022801"/>
    </source>
</evidence>
<evidence type="ECO:0000256" key="9">
    <source>
        <dbReference type="ARBA" id="ARBA00023295"/>
    </source>
</evidence>
<dbReference type="SMART" id="SM00710">
    <property type="entry name" value="PbH1"/>
    <property type="match status" value="5"/>
</dbReference>
<dbReference type="InterPro" id="IPR006626">
    <property type="entry name" value="PbH1"/>
</dbReference>
<evidence type="ECO:0000256" key="5">
    <source>
        <dbReference type="ARBA" id="ARBA00022525"/>
    </source>
</evidence>
<evidence type="ECO:0000313" key="15">
    <source>
        <dbReference type="EMBL" id="KAF6159867.1"/>
    </source>
</evidence>
<evidence type="ECO:0000256" key="1">
    <source>
        <dbReference type="ARBA" id="ARBA00004191"/>
    </source>
</evidence>
<keyword evidence="6 14" id="KW-0732">Signal</keyword>
<keyword evidence="10" id="KW-0961">Cell wall biogenesis/degradation</keyword>
<dbReference type="FunFam" id="2.160.20.10:FF:000032">
    <property type="entry name" value="Pectin lyase-like superfamily protein"/>
    <property type="match status" value="1"/>
</dbReference>
<evidence type="ECO:0000256" key="13">
    <source>
        <dbReference type="RuleBase" id="RU361169"/>
    </source>
</evidence>
<evidence type="ECO:0000256" key="3">
    <source>
        <dbReference type="ARBA" id="ARBA00012736"/>
    </source>
</evidence>
<feature type="chain" id="PRO_5029659856" description="endo-polygalacturonase" evidence="14">
    <location>
        <begin position="20"/>
        <end position="400"/>
    </location>
</feature>
<dbReference type="EMBL" id="JACGCM010001183">
    <property type="protein sequence ID" value="KAF6159867.1"/>
    <property type="molecule type" value="Genomic_DNA"/>
</dbReference>
<comment type="similarity">
    <text evidence="2 13">Belongs to the glycosyl hydrolase 28 family.</text>
</comment>
<evidence type="ECO:0000256" key="6">
    <source>
        <dbReference type="ARBA" id="ARBA00022729"/>
    </source>
</evidence>
<reference evidence="15 16" key="1">
    <citation type="journal article" date="2020" name="IScience">
        <title>Genome Sequencing of the Endangered Kingdonia uniflora (Circaeasteraceae, Ranunculales) Reveals Potential Mechanisms of Evolutionary Specialization.</title>
        <authorList>
            <person name="Sun Y."/>
            <person name="Deng T."/>
            <person name="Zhang A."/>
            <person name="Moore M.J."/>
            <person name="Landis J.B."/>
            <person name="Lin N."/>
            <person name="Zhang H."/>
            <person name="Zhang X."/>
            <person name="Huang J."/>
            <person name="Zhang X."/>
            <person name="Sun H."/>
            <person name="Wang H."/>
        </authorList>
    </citation>
    <scope>NUCLEOTIDE SEQUENCE [LARGE SCALE GENOMIC DNA]</scope>
    <source>
        <strain evidence="15">TB1705</strain>
        <tissue evidence="15">Leaf</tissue>
    </source>
</reference>
<feature type="signal peptide" evidence="14">
    <location>
        <begin position="1"/>
        <end position="19"/>
    </location>
</feature>
<dbReference type="Gene3D" id="2.160.20.10">
    <property type="entry name" value="Single-stranded right-handed beta-helix, Pectin lyase-like"/>
    <property type="match status" value="1"/>
</dbReference>
<evidence type="ECO:0000256" key="11">
    <source>
        <dbReference type="ARBA" id="ARBA00034074"/>
    </source>
</evidence>
<sequence>MMRGFILILLLAVLVPLFAQDRNVFDVVDYGAIGDGKTNDTQAFENAWKAACNPESSSDSTLIVPVQKTFLLRPITFEGPCSTKHIYFQINGTIVAPSDIDQWGCDNNHCDQWIKFTNINGLYLYGNGVIDGQGSNWWATCNYNKNHCPARPTAVKIADSNYVHVRDIRVINSPEMHVVILKSSYVHITNINIFAPEDSPNTDGIHIDRSSNVNIDHSHIGTGDDCISIGTGTSQLTVYKVRCGPGHGISIGSLGKHGAEDTVEDIHVNHVDFWGTSNGVRIKTWQGGKGYARNITFENIKCHSARYPIIINQYYCDHTACKNQTSAVQISNVSYRRVRGTSVRDTAVSFACSETVPCTGIVLEDVKLRSTRHDRETLAYCLNAYGKGYGQVVPTVPCLG</sequence>
<keyword evidence="4" id="KW-0134">Cell wall</keyword>
<dbReference type="GO" id="GO:0004650">
    <property type="term" value="F:polygalacturonase activity"/>
    <property type="evidence" value="ECO:0007669"/>
    <property type="project" value="UniProtKB-EC"/>
</dbReference>
<dbReference type="GO" id="GO:0071555">
    <property type="term" value="P:cell wall organization"/>
    <property type="evidence" value="ECO:0007669"/>
    <property type="project" value="UniProtKB-KW"/>
</dbReference>
<name>A0A7J7MYE4_9MAGN</name>
<evidence type="ECO:0000256" key="10">
    <source>
        <dbReference type="ARBA" id="ARBA00023316"/>
    </source>
</evidence>
<dbReference type="InterPro" id="IPR012334">
    <property type="entry name" value="Pectin_lyas_fold"/>
</dbReference>
<dbReference type="OrthoDB" id="187139at2759"/>
<dbReference type="InterPro" id="IPR000743">
    <property type="entry name" value="Glyco_hydro_28"/>
</dbReference>
<evidence type="ECO:0000256" key="12">
    <source>
        <dbReference type="PROSITE-ProRule" id="PRU10052"/>
    </source>
</evidence>
<keyword evidence="7" id="KW-0677">Repeat</keyword>
<proteinExistence type="inferred from homology"/>
<dbReference type="PROSITE" id="PS00502">
    <property type="entry name" value="POLYGALACTURONASE"/>
    <property type="match status" value="1"/>
</dbReference>
<protein>
    <recommendedName>
        <fullName evidence="3">endo-polygalacturonase</fullName>
        <ecNumber evidence="3">3.2.1.15</ecNumber>
    </recommendedName>
</protein>
<evidence type="ECO:0000256" key="7">
    <source>
        <dbReference type="ARBA" id="ARBA00022737"/>
    </source>
</evidence>
<dbReference type="GO" id="GO:0005975">
    <property type="term" value="P:carbohydrate metabolic process"/>
    <property type="evidence" value="ECO:0007669"/>
    <property type="project" value="InterPro"/>
</dbReference>
<comment type="subcellular location">
    <subcellularLocation>
        <location evidence="1">Secreted</location>
        <location evidence="1">Cell wall</location>
    </subcellularLocation>
</comment>
<evidence type="ECO:0000256" key="14">
    <source>
        <dbReference type="SAM" id="SignalP"/>
    </source>
</evidence>
<feature type="active site" evidence="12">
    <location>
        <position position="247"/>
    </location>
</feature>
<keyword evidence="8 13" id="KW-0378">Hydrolase</keyword>